<feature type="domain" description="3-keto-alpha-glucoside-1,2-lyase/3-keto-2-hydroxy-glucal hydratase" evidence="1">
    <location>
        <begin position="56"/>
        <end position="257"/>
    </location>
</feature>
<comment type="caution">
    <text evidence="2">The sequence shown here is derived from an EMBL/GenBank/DDBJ whole genome shotgun (WGS) entry which is preliminary data.</text>
</comment>
<dbReference type="RefSeq" id="WP_129343522.1">
    <property type="nucleotide sequence ID" value="NZ_JACIDD010000004.1"/>
</dbReference>
<organism evidence="2 3">
    <name type="scientific">Sphingomonas desiccabilis</name>
    <dbReference type="NCBI Taxonomy" id="429134"/>
    <lineage>
        <taxon>Bacteria</taxon>
        <taxon>Pseudomonadati</taxon>
        <taxon>Pseudomonadota</taxon>
        <taxon>Alphaproteobacteria</taxon>
        <taxon>Sphingomonadales</taxon>
        <taxon>Sphingomonadaceae</taxon>
        <taxon>Sphingomonas</taxon>
    </lineage>
</organism>
<reference evidence="2 3" key="1">
    <citation type="submission" date="2019-01" db="EMBL/GenBank/DDBJ databases">
        <title>Sphingomonas mucosissima sp. nov. and Sphingomonas desiccabilis sp. nov., from biological soil crusts in the Colorado Plateau, USA.</title>
        <authorList>
            <person name="Zhu D."/>
        </authorList>
    </citation>
    <scope>NUCLEOTIDE SEQUENCE [LARGE SCALE GENOMIC DNA]</scope>
    <source>
        <strain evidence="2 3">CP1D</strain>
    </source>
</reference>
<dbReference type="InterPro" id="IPR010496">
    <property type="entry name" value="AL/BT2_dom"/>
</dbReference>
<name>A0A4Q2IQ75_9SPHN</name>
<dbReference type="Gene3D" id="2.60.120.560">
    <property type="entry name" value="Exo-inulinase, domain 1"/>
    <property type="match status" value="1"/>
</dbReference>
<evidence type="ECO:0000259" key="1">
    <source>
        <dbReference type="Pfam" id="PF06439"/>
    </source>
</evidence>
<dbReference type="Pfam" id="PF06439">
    <property type="entry name" value="3keto-disac_hyd"/>
    <property type="match status" value="1"/>
</dbReference>
<evidence type="ECO:0000313" key="2">
    <source>
        <dbReference type="EMBL" id="RXZ29934.1"/>
    </source>
</evidence>
<dbReference type="EMBL" id="SDPT01000004">
    <property type="protein sequence ID" value="RXZ29934.1"/>
    <property type="molecule type" value="Genomic_DNA"/>
</dbReference>
<dbReference type="GO" id="GO:0016787">
    <property type="term" value="F:hydrolase activity"/>
    <property type="evidence" value="ECO:0007669"/>
    <property type="project" value="InterPro"/>
</dbReference>
<sequence length="260" mass="27809">MIAAIAASVTLLGAAMGTAAVTGQSGPRPEDTEVWQPTPPVVAPGPATQTPTPSDAVVLFDGKNLSQWVSTKDKSPARWTVADGVLTVRKGTGNIETKQRFRNYQLHLEWRIPANITGEGQARGNSGLFLASTGDGDNGYELQIMDSFRNKTYVNGQTGSIYKQFAPLANPARAPGEWQSYDVIWTAPVFAADGSVTSPAYVTAFMNGVLIQDHVALKGETTYVGAPAYKAHGAAPIKLQDHGDPSPPISFRSIWIRELK</sequence>
<dbReference type="AlphaFoldDB" id="A0A4Q2IQ75"/>
<gene>
    <name evidence="2" type="ORF">EO081_16475</name>
</gene>
<keyword evidence="3" id="KW-1185">Reference proteome</keyword>
<dbReference type="Proteomes" id="UP000292347">
    <property type="component" value="Unassembled WGS sequence"/>
</dbReference>
<accession>A0A4Q2IQ75</accession>
<protein>
    <submittedName>
        <fullName evidence="2">DUF1080 domain-containing protein</fullName>
    </submittedName>
</protein>
<evidence type="ECO:0000313" key="3">
    <source>
        <dbReference type="Proteomes" id="UP000292347"/>
    </source>
</evidence>
<dbReference type="OrthoDB" id="176168at2"/>
<proteinExistence type="predicted"/>